<protein>
    <submittedName>
        <fullName evidence="1">Uncharacterized protein</fullName>
    </submittedName>
</protein>
<reference evidence="1" key="1">
    <citation type="journal article" date="2015" name="Nature">
        <title>Complex archaea that bridge the gap between prokaryotes and eukaryotes.</title>
        <authorList>
            <person name="Spang A."/>
            <person name="Saw J.H."/>
            <person name="Jorgensen S.L."/>
            <person name="Zaremba-Niedzwiedzka K."/>
            <person name="Martijn J."/>
            <person name="Lind A.E."/>
            <person name="van Eijk R."/>
            <person name="Schleper C."/>
            <person name="Guy L."/>
            <person name="Ettema T.J."/>
        </authorList>
    </citation>
    <scope>NUCLEOTIDE SEQUENCE</scope>
</reference>
<comment type="caution">
    <text evidence="1">The sequence shown here is derived from an EMBL/GenBank/DDBJ whole genome shotgun (WGS) entry which is preliminary data.</text>
</comment>
<sequence length="79" mass="9118">MKVLVVGSGRGCFEYRNLMKDREVWACFSAIGFMKRIDLAFCLDPLEGFEGKVRKSLRDNNVKVVNELKVPILMSKEYK</sequence>
<organism evidence="1">
    <name type="scientific">marine sediment metagenome</name>
    <dbReference type="NCBI Taxonomy" id="412755"/>
    <lineage>
        <taxon>unclassified sequences</taxon>
        <taxon>metagenomes</taxon>
        <taxon>ecological metagenomes</taxon>
    </lineage>
</organism>
<evidence type="ECO:0000313" key="1">
    <source>
        <dbReference type="EMBL" id="KKL24176.1"/>
    </source>
</evidence>
<feature type="non-terminal residue" evidence="1">
    <location>
        <position position="79"/>
    </location>
</feature>
<proteinExistence type="predicted"/>
<dbReference type="AlphaFoldDB" id="A0A0F9E2M0"/>
<name>A0A0F9E2M0_9ZZZZ</name>
<gene>
    <name evidence="1" type="ORF">LCGC14_2417920</name>
</gene>
<accession>A0A0F9E2M0</accession>
<dbReference type="EMBL" id="LAZR01036691">
    <property type="protein sequence ID" value="KKL24176.1"/>
    <property type="molecule type" value="Genomic_DNA"/>
</dbReference>